<keyword evidence="3" id="KW-0547">Nucleotide-binding</keyword>
<dbReference type="AlphaFoldDB" id="A0A8S0R710"/>
<dbReference type="Gramene" id="OE9A032389T1">
    <property type="protein sequence ID" value="OE9A032389C1"/>
    <property type="gene ID" value="OE9A032389"/>
</dbReference>
<keyword evidence="5" id="KW-0067">ATP-binding</keyword>
<comment type="caution">
    <text evidence="8">The sequence shown here is derived from an EMBL/GenBank/DDBJ whole genome shotgun (WGS) entry which is preliminary data.</text>
</comment>
<keyword evidence="9" id="KW-1185">Reference proteome</keyword>
<evidence type="ECO:0000256" key="5">
    <source>
        <dbReference type="ARBA" id="ARBA00022840"/>
    </source>
</evidence>
<evidence type="ECO:0000259" key="7">
    <source>
        <dbReference type="Pfam" id="PF18052"/>
    </source>
</evidence>
<dbReference type="Gene3D" id="3.40.50.300">
    <property type="entry name" value="P-loop containing nucleotide triphosphate hydrolases"/>
    <property type="match status" value="1"/>
</dbReference>
<dbReference type="GO" id="GO:0006952">
    <property type="term" value="P:defense response"/>
    <property type="evidence" value="ECO:0007669"/>
    <property type="project" value="UniProtKB-KW"/>
</dbReference>
<dbReference type="SUPFAM" id="SSF52540">
    <property type="entry name" value="P-loop containing nucleoside triphosphate hydrolases"/>
    <property type="match status" value="1"/>
</dbReference>
<dbReference type="PANTHER" id="PTHR36766:SF70">
    <property type="entry name" value="DISEASE RESISTANCE PROTEIN RGA4"/>
    <property type="match status" value="1"/>
</dbReference>
<reference evidence="8 9" key="1">
    <citation type="submission" date="2019-12" db="EMBL/GenBank/DDBJ databases">
        <authorList>
            <person name="Alioto T."/>
            <person name="Alioto T."/>
            <person name="Gomez Garrido J."/>
        </authorList>
    </citation>
    <scope>NUCLEOTIDE SEQUENCE [LARGE SCALE GENOMIC DNA]</scope>
</reference>
<dbReference type="Pfam" id="PF00931">
    <property type="entry name" value="NB-ARC"/>
    <property type="match status" value="1"/>
</dbReference>
<keyword evidence="4" id="KW-0611">Plant defense</keyword>
<dbReference type="FunFam" id="3.40.50.300:FF:001091">
    <property type="entry name" value="Probable disease resistance protein At1g61300"/>
    <property type="match status" value="1"/>
</dbReference>
<dbReference type="Gene3D" id="1.20.5.4130">
    <property type="match status" value="1"/>
</dbReference>
<proteinExistence type="inferred from homology"/>
<evidence type="ECO:0000259" key="6">
    <source>
        <dbReference type="Pfam" id="PF00931"/>
    </source>
</evidence>
<dbReference type="PANTHER" id="PTHR36766">
    <property type="entry name" value="PLANT BROAD-SPECTRUM MILDEW RESISTANCE PROTEIN RPW8"/>
    <property type="match status" value="1"/>
</dbReference>
<accession>A0A8S0R710</accession>
<evidence type="ECO:0000256" key="4">
    <source>
        <dbReference type="ARBA" id="ARBA00022821"/>
    </source>
</evidence>
<gene>
    <name evidence="8" type="ORF">OLEA9_A032389</name>
</gene>
<dbReference type="GO" id="GO:0005524">
    <property type="term" value="F:ATP binding"/>
    <property type="evidence" value="ECO:0007669"/>
    <property type="project" value="UniProtKB-KW"/>
</dbReference>
<organism evidence="8 9">
    <name type="scientific">Olea europaea subsp. europaea</name>
    <dbReference type="NCBI Taxonomy" id="158383"/>
    <lineage>
        <taxon>Eukaryota</taxon>
        <taxon>Viridiplantae</taxon>
        <taxon>Streptophyta</taxon>
        <taxon>Embryophyta</taxon>
        <taxon>Tracheophyta</taxon>
        <taxon>Spermatophyta</taxon>
        <taxon>Magnoliopsida</taxon>
        <taxon>eudicotyledons</taxon>
        <taxon>Gunneridae</taxon>
        <taxon>Pentapetalae</taxon>
        <taxon>asterids</taxon>
        <taxon>lamiids</taxon>
        <taxon>Lamiales</taxon>
        <taxon>Oleaceae</taxon>
        <taxon>Oleeae</taxon>
        <taxon>Olea</taxon>
    </lineage>
</organism>
<feature type="domain" description="NB-ARC" evidence="6">
    <location>
        <begin position="142"/>
        <end position="297"/>
    </location>
</feature>
<dbReference type="GO" id="GO:0043531">
    <property type="term" value="F:ADP binding"/>
    <property type="evidence" value="ECO:0007669"/>
    <property type="project" value="InterPro"/>
</dbReference>
<name>A0A8S0R710_OLEEU</name>
<feature type="domain" description="Disease resistance N-terminal" evidence="7">
    <location>
        <begin position="9"/>
        <end position="87"/>
    </location>
</feature>
<evidence type="ECO:0000256" key="3">
    <source>
        <dbReference type="ARBA" id="ARBA00022741"/>
    </source>
</evidence>
<sequence>MNVAISAPVRQKLLDLVSTELSLVWSFKKDLRKLDGLLKMMDSVLQDAEDREVTDRTVKLWLKNLRDVTYDADHVLDEINYEDMHHMVEIQDHTKIWAVADYAPLVPLFVETDSITVDSNVVGRQVDEAEILKLITNTKDRVISVLPIVGMGGLGKTTLARTVFNHQSTKSLFDETIWVCVSENFDVITLFKRILEAVGESSHGVSRQAVVDKLRKTLEGKRYLLVLDDIWNDKRQAWDDFQGTMAGVNPNKGNVIMVTTRLQSVASIVKTYRDPYCLKLLTDDECWSIIKARAFGEEEVPEQFEIVGKKIACKCGEVYH</sequence>
<evidence type="ECO:0000256" key="2">
    <source>
        <dbReference type="ARBA" id="ARBA00022737"/>
    </source>
</evidence>
<dbReference type="InterPro" id="IPR041118">
    <property type="entry name" value="Rx_N"/>
</dbReference>
<evidence type="ECO:0000313" key="8">
    <source>
        <dbReference type="EMBL" id="CAA2974073.1"/>
    </source>
</evidence>
<dbReference type="Pfam" id="PF18052">
    <property type="entry name" value="Rx_N"/>
    <property type="match status" value="1"/>
</dbReference>
<dbReference type="PRINTS" id="PR00364">
    <property type="entry name" value="DISEASERSIST"/>
</dbReference>
<evidence type="ECO:0000313" key="9">
    <source>
        <dbReference type="Proteomes" id="UP000594638"/>
    </source>
</evidence>
<dbReference type="Proteomes" id="UP000594638">
    <property type="component" value="Unassembled WGS sequence"/>
</dbReference>
<protein>
    <submittedName>
        <fullName evidence="8">Disease resistance RGA3</fullName>
    </submittedName>
</protein>
<dbReference type="EMBL" id="CACTIH010002142">
    <property type="protein sequence ID" value="CAA2974073.1"/>
    <property type="molecule type" value="Genomic_DNA"/>
</dbReference>
<dbReference type="InterPro" id="IPR002182">
    <property type="entry name" value="NB-ARC"/>
</dbReference>
<dbReference type="InterPro" id="IPR027417">
    <property type="entry name" value="P-loop_NTPase"/>
</dbReference>
<evidence type="ECO:0000256" key="1">
    <source>
        <dbReference type="ARBA" id="ARBA00008894"/>
    </source>
</evidence>
<comment type="similarity">
    <text evidence="1">Belongs to the disease resistance NB-LRR family.</text>
</comment>
<dbReference type="OrthoDB" id="2973320at2759"/>
<keyword evidence="2" id="KW-0677">Repeat</keyword>